<evidence type="ECO:0000313" key="2">
    <source>
        <dbReference type="Ensembl" id="ENSLBEP00000012377.1"/>
    </source>
</evidence>
<feature type="domain" description="Pyrin" evidence="1">
    <location>
        <begin position="1"/>
        <end position="70"/>
    </location>
</feature>
<dbReference type="Ensembl" id="ENSLBET00000013013.1">
    <property type="protein sequence ID" value="ENSLBEP00000012377.1"/>
    <property type="gene ID" value="ENSLBEG00000009514.1"/>
</dbReference>
<reference evidence="2" key="1">
    <citation type="submission" date="2025-08" db="UniProtKB">
        <authorList>
            <consortium name="Ensembl"/>
        </authorList>
    </citation>
    <scope>IDENTIFICATION</scope>
</reference>
<dbReference type="AlphaFoldDB" id="A0A3Q3F0W4"/>
<protein>
    <recommendedName>
        <fullName evidence="1">Pyrin domain-containing protein</fullName>
    </recommendedName>
</protein>
<dbReference type="Gene3D" id="1.10.533.10">
    <property type="entry name" value="Death Domain, Fas"/>
    <property type="match status" value="1"/>
</dbReference>
<evidence type="ECO:0000313" key="3">
    <source>
        <dbReference type="Proteomes" id="UP000261660"/>
    </source>
</evidence>
<organism evidence="2 3">
    <name type="scientific">Labrus bergylta</name>
    <name type="common">ballan wrasse</name>
    <dbReference type="NCBI Taxonomy" id="56723"/>
    <lineage>
        <taxon>Eukaryota</taxon>
        <taxon>Metazoa</taxon>
        <taxon>Chordata</taxon>
        <taxon>Craniata</taxon>
        <taxon>Vertebrata</taxon>
        <taxon>Euteleostomi</taxon>
        <taxon>Actinopterygii</taxon>
        <taxon>Neopterygii</taxon>
        <taxon>Teleostei</taxon>
        <taxon>Neoteleostei</taxon>
        <taxon>Acanthomorphata</taxon>
        <taxon>Eupercaria</taxon>
        <taxon>Labriformes</taxon>
        <taxon>Labridae</taxon>
        <taxon>Labrus</taxon>
    </lineage>
</organism>
<proteinExistence type="predicted"/>
<dbReference type="InParanoid" id="A0A3Q3F0W4"/>
<reference evidence="2" key="2">
    <citation type="submission" date="2025-09" db="UniProtKB">
        <authorList>
            <consortium name="Ensembl"/>
        </authorList>
    </citation>
    <scope>IDENTIFICATION</scope>
</reference>
<name>A0A3Q3F0W4_9LABR</name>
<dbReference type="Proteomes" id="UP000261660">
    <property type="component" value="Unplaced"/>
</dbReference>
<evidence type="ECO:0000259" key="1">
    <source>
        <dbReference type="SMART" id="SM01289"/>
    </source>
</evidence>
<sequence>KLEEFEKFKWVLQLTYFQRSFTRIQWHDMKSATTPDELVHLMVKNQHPVEVTKEVLLDMNRTDLVERLMGTDSGLQDRYIQQTLN</sequence>
<dbReference type="Pfam" id="PF02758">
    <property type="entry name" value="PYRIN"/>
    <property type="match status" value="1"/>
</dbReference>
<dbReference type="SMART" id="SM01289">
    <property type="entry name" value="PYRIN"/>
    <property type="match status" value="1"/>
</dbReference>
<dbReference type="InterPro" id="IPR011029">
    <property type="entry name" value="DEATH-like_dom_sf"/>
</dbReference>
<keyword evidence="3" id="KW-1185">Reference proteome</keyword>
<dbReference type="InterPro" id="IPR004020">
    <property type="entry name" value="DAPIN"/>
</dbReference>
<accession>A0A3Q3F0W4</accession>
<dbReference type="SUPFAM" id="SSF47986">
    <property type="entry name" value="DEATH domain"/>
    <property type="match status" value="1"/>
</dbReference>
<dbReference type="GeneTree" id="ENSGT00940000178180"/>